<feature type="domain" description="PilZ" evidence="1">
    <location>
        <begin position="10"/>
        <end position="110"/>
    </location>
</feature>
<protein>
    <recommendedName>
        <fullName evidence="1">PilZ domain-containing protein</fullName>
    </recommendedName>
</protein>
<dbReference type="InterPro" id="IPR009875">
    <property type="entry name" value="PilZ_domain"/>
</dbReference>
<reference evidence="2" key="1">
    <citation type="submission" date="2018-06" db="EMBL/GenBank/DDBJ databases">
        <authorList>
            <person name="Zhirakovskaya E."/>
        </authorList>
    </citation>
    <scope>NUCLEOTIDE SEQUENCE</scope>
</reference>
<accession>A0A3B0TEJ7</accession>
<dbReference type="Pfam" id="PF07238">
    <property type="entry name" value="PilZ"/>
    <property type="match status" value="1"/>
</dbReference>
<dbReference type="AlphaFoldDB" id="A0A3B0TEJ7"/>
<proteinExistence type="predicted"/>
<gene>
    <name evidence="2" type="ORF">MNBD_BACTEROID05-1263</name>
</gene>
<sequence>MMTEPQQTDNRLFDRFSARFPAKIKDSRNDYGTGISLRDASAQGVRVTSNQQFYLNDSLIFDIKLPDSDMPLTLKGQVVWVKKGSMNVWDVGIKFHEIRLIHLSRLYHLIEPQMVSS</sequence>
<dbReference type="GO" id="GO:0035438">
    <property type="term" value="F:cyclic-di-GMP binding"/>
    <property type="evidence" value="ECO:0007669"/>
    <property type="project" value="InterPro"/>
</dbReference>
<evidence type="ECO:0000313" key="2">
    <source>
        <dbReference type="EMBL" id="VAW12892.1"/>
    </source>
</evidence>
<organism evidence="2">
    <name type="scientific">hydrothermal vent metagenome</name>
    <dbReference type="NCBI Taxonomy" id="652676"/>
    <lineage>
        <taxon>unclassified sequences</taxon>
        <taxon>metagenomes</taxon>
        <taxon>ecological metagenomes</taxon>
    </lineage>
</organism>
<dbReference type="SUPFAM" id="SSF141371">
    <property type="entry name" value="PilZ domain-like"/>
    <property type="match status" value="1"/>
</dbReference>
<dbReference type="Gene3D" id="2.40.10.220">
    <property type="entry name" value="predicted glycosyltransferase like domains"/>
    <property type="match status" value="1"/>
</dbReference>
<name>A0A3B0TEJ7_9ZZZZ</name>
<dbReference type="EMBL" id="UOEN01000132">
    <property type="protein sequence ID" value="VAW12892.1"/>
    <property type="molecule type" value="Genomic_DNA"/>
</dbReference>
<evidence type="ECO:0000259" key="1">
    <source>
        <dbReference type="Pfam" id="PF07238"/>
    </source>
</evidence>